<dbReference type="Gene3D" id="3.30.70.1520">
    <property type="entry name" value="Heterotetrameric sarcosine oxidase"/>
    <property type="match status" value="1"/>
</dbReference>
<comment type="caution">
    <text evidence="1">The sequence shown here is derived from an EMBL/GenBank/DDBJ whole genome shotgun (WGS) entry which is preliminary data.</text>
</comment>
<dbReference type="OrthoDB" id="9814782at2"/>
<evidence type="ECO:0000313" key="1">
    <source>
        <dbReference type="EMBL" id="TCP42162.1"/>
    </source>
</evidence>
<proteinExistence type="predicted"/>
<sequence>MSDAVTALAGARFDGIATIEEAPVQGMVTLRADLTARKVGTAVKTVAGGPVPGPLGWFNAEGRGAAWMSPDELLLFVPHGQAAVAVAALEAALKGLHATAADVSDARAVFRVSGPQAREVLAKLTPADMAPDAFPPGMFRRTRLAQVPVAIGAGEDGFTLVCFRSVAGYVFDLLAGAAAPGSAVGYFPDGA</sequence>
<accession>A0A4R2Q0P5</accession>
<dbReference type="Pfam" id="PF04268">
    <property type="entry name" value="SoxG"/>
    <property type="match status" value="1"/>
</dbReference>
<dbReference type="Proteomes" id="UP000294835">
    <property type="component" value="Unassembled WGS sequence"/>
</dbReference>
<dbReference type="Gene3D" id="3.30.1360.120">
    <property type="entry name" value="Probable tRNA modification gtpase trme, domain 1"/>
    <property type="match status" value="1"/>
</dbReference>
<dbReference type="AlphaFoldDB" id="A0A4R2Q0P5"/>
<gene>
    <name evidence="1" type="ORF">EV662_10367</name>
</gene>
<organism evidence="1 2">
    <name type="scientific">Rhodovulum marinum</name>
    <dbReference type="NCBI Taxonomy" id="320662"/>
    <lineage>
        <taxon>Bacteria</taxon>
        <taxon>Pseudomonadati</taxon>
        <taxon>Pseudomonadota</taxon>
        <taxon>Alphaproteobacteria</taxon>
        <taxon>Rhodobacterales</taxon>
        <taxon>Paracoccaceae</taxon>
        <taxon>Rhodovulum</taxon>
    </lineage>
</organism>
<dbReference type="InterPro" id="IPR007375">
    <property type="entry name" value="SoxG"/>
</dbReference>
<name>A0A4R2Q0P5_9RHOB</name>
<evidence type="ECO:0000313" key="2">
    <source>
        <dbReference type="Proteomes" id="UP000294835"/>
    </source>
</evidence>
<protein>
    <submittedName>
        <fullName evidence="1">Sarcosine oxidase subunit gamma</fullName>
    </submittedName>
</protein>
<keyword evidence="2" id="KW-1185">Reference proteome</keyword>
<dbReference type="EMBL" id="SLXP01000003">
    <property type="protein sequence ID" value="TCP42162.1"/>
    <property type="molecule type" value="Genomic_DNA"/>
</dbReference>
<dbReference type="SUPFAM" id="SSF103025">
    <property type="entry name" value="Folate-binding domain"/>
    <property type="match status" value="1"/>
</dbReference>
<dbReference type="RefSeq" id="WP_132461310.1">
    <property type="nucleotide sequence ID" value="NZ_SLXP01000003.1"/>
</dbReference>
<reference evidence="1 2" key="1">
    <citation type="submission" date="2019-03" db="EMBL/GenBank/DDBJ databases">
        <title>Genomic Encyclopedia of Type Strains, Phase IV (KMG-IV): sequencing the most valuable type-strain genomes for metagenomic binning, comparative biology and taxonomic classification.</title>
        <authorList>
            <person name="Goeker M."/>
        </authorList>
    </citation>
    <scope>NUCLEOTIDE SEQUENCE [LARGE SCALE GENOMIC DNA]</scope>
    <source>
        <strain evidence="1 2">DSM 18063</strain>
    </source>
</reference>
<dbReference type="InterPro" id="IPR027266">
    <property type="entry name" value="TrmE/GcvT-like"/>
</dbReference>